<evidence type="ECO:0000259" key="12">
    <source>
        <dbReference type="Pfam" id="PF07686"/>
    </source>
</evidence>
<comment type="subunit">
    <text evidence="9">Alpha-beta TR is a heterodimer composed of an alpha and beta chain; disulfide-linked. The alpha-beta TR is associated with the transmembrane signaling CD3 coreceptor proteins to form the TR-CD3 (TcR or TCR). The assembly of alpha-beta TR heterodimers with CD3 occurs in the endoplasmic reticulum where a single alpha-beta TR heterodimer associates with one CD3D-CD3E heterodimer, one CD3G-CD3E heterodimer and one CD247 homodimer forming a stable octameric structure. CD3D-CD3E and CD3G-CD3E heterodimers preferentially associate with TR alpha and TR beta chains, respectively. The association of the CD247 homodimer is the last step of TcR assembly in the endoplasmic reticulum and is required for transport to the cell surface.</text>
</comment>
<keyword evidence="10" id="KW-0391">Immunity</keyword>
<evidence type="ECO:0000256" key="2">
    <source>
        <dbReference type="ARBA" id="ARBA00022475"/>
    </source>
</evidence>
<dbReference type="SUPFAM" id="SSF48726">
    <property type="entry name" value="Immunoglobulin"/>
    <property type="match status" value="1"/>
</dbReference>
<reference evidence="13" key="1">
    <citation type="submission" date="2025-08" db="UniProtKB">
        <authorList>
            <consortium name="Ensembl"/>
        </authorList>
    </citation>
    <scope>IDENTIFICATION</scope>
</reference>
<evidence type="ECO:0000256" key="6">
    <source>
        <dbReference type="ARBA" id="ARBA00023157"/>
    </source>
</evidence>
<evidence type="ECO:0000256" key="5">
    <source>
        <dbReference type="ARBA" id="ARBA00023136"/>
    </source>
</evidence>
<keyword evidence="8" id="KW-0325">Glycoprotein</keyword>
<keyword evidence="6" id="KW-1015">Disulfide bond</keyword>
<keyword evidence="5" id="KW-0472">Membrane</keyword>
<keyword evidence="3 11" id="KW-0732">Signal</keyword>
<protein>
    <recommendedName>
        <fullName evidence="12">Immunoglobulin V-set domain-containing protein</fullName>
    </recommendedName>
</protein>
<evidence type="ECO:0000313" key="13">
    <source>
        <dbReference type="Ensembl" id="ENSPTEP00000021260.1"/>
    </source>
</evidence>
<dbReference type="Proteomes" id="UP000694416">
    <property type="component" value="Unplaced"/>
</dbReference>
<reference evidence="13" key="2">
    <citation type="submission" date="2025-09" db="UniProtKB">
        <authorList>
            <consortium name="Ensembl"/>
        </authorList>
    </citation>
    <scope>IDENTIFICATION</scope>
</reference>
<keyword evidence="7" id="KW-0675">Receptor</keyword>
<evidence type="ECO:0000256" key="3">
    <source>
        <dbReference type="ARBA" id="ARBA00022729"/>
    </source>
</evidence>
<feature type="domain" description="Immunoglobulin V-set" evidence="12">
    <location>
        <begin position="27"/>
        <end position="111"/>
    </location>
</feature>
<dbReference type="InterPro" id="IPR036179">
    <property type="entry name" value="Ig-like_dom_sf"/>
</dbReference>
<evidence type="ECO:0000256" key="10">
    <source>
        <dbReference type="ARBA" id="ARBA00043266"/>
    </source>
</evidence>
<feature type="signal peptide" evidence="11">
    <location>
        <begin position="1"/>
        <end position="22"/>
    </location>
</feature>
<evidence type="ECO:0000256" key="7">
    <source>
        <dbReference type="ARBA" id="ARBA00023170"/>
    </source>
</evidence>
<name>A0A8C9HIP8_9PRIM</name>
<organism evidence="13 14">
    <name type="scientific">Piliocolobus tephrosceles</name>
    <name type="common">Ugandan red Colobus</name>
    <dbReference type="NCBI Taxonomy" id="591936"/>
    <lineage>
        <taxon>Eukaryota</taxon>
        <taxon>Metazoa</taxon>
        <taxon>Chordata</taxon>
        <taxon>Craniata</taxon>
        <taxon>Vertebrata</taxon>
        <taxon>Euteleostomi</taxon>
        <taxon>Mammalia</taxon>
        <taxon>Eutheria</taxon>
        <taxon>Euarchontoglires</taxon>
        <taxon>Primates</taxon>
        <taxon>Haplorrhini</taxon>
        <taxon>Catarrhini</taxon>
        <taxon>Cercopithecidae</taxon>
        <taxon>Colobinae</taxon>
        <taxon>Piliocolobus</taxon>
    </lineage>
</organism>
<accession>A0A8C9HIP8</accession>
<dbReference type="GO" id="GO:0042101">
    <property type="term" value="C:T cell receptor complex"/>
    <property type="evidence" value="ECO:0007669"/>
    <property type="project" value="UniProtKB-KW"/>
</dbReference>
<dbReference type="PANTHER" id="PTHR19339">
    <property type="entry name" value="T CELL RECEPTOR ALPHA VARIABLE 39"/>
    <property type="match status" value="1"/>
</dbReference>
<evidence type="ECO:0000256" key="11">
    <source>
        <dbReference type="SAM" id="SignalP"/>
    </source>
</evidence>
<evidence type="ECO:0000256" key="1">
    <source>
        <dbReference type="ARBA" id="ARBA00004236"/>
    </source>
</evidence>
<dbReference type="Ensembl" id="ENSPTET00000030715.1">
    <property type="protein sequence ID" value="ENSPTEP00000021260.1"/>
    <property type="gene ID" value="ENSPTEG00000022353.1"/>
</dbReference>
<keyword evidence="14" id="KW-1185">Reference proteome</keyword>
<comment type="subcellular location">
    <subcellularLocation>
        <location evidence="1">Cell membrane</location>
    </subcellularLocation>
</comment>
<keyword evidence="2" id="KW-1003">Cell membrane</keyword>
<dbReference type="AlphaFoldDB" id="A0A8C9HIP8"/>
<keyword evidence="4" id="KW-1064">Adaptive immunity</keyword>
<dbReference type="InterPro" id="IPR051896">
    <property type="entry name" value="TCR_alpha_variable"/>
</dbReference>
<dbReference type="PANTHER" id="PTHR19339:SF5">
    <property type="entry name" value="IG-LIKE DOMAIN-CONTAINING PROTEIN"/>
    <property type="match status" value="1"/>
</dbReference>
<feature type="chain" id="PRO_5034095458" description="Immunoglobulin V-set domain-containing protein" evidence="11">
    <location>
        <begin position="23"/>
        <end position="173"/>
    </location>
</feature>
<sequence>MERRLGALLGLLWVQVFCEVRGVKVEQSPSVPSLQERTSSTMRCSFSTSVNNVQWFQQNRGLVGLINLFFMASWMKHNGKFWSKGNSKELCGTLHITAAQLKDSGTYFRAVEAQFSQEICSLDLNCSWACTTHCRRFFRITKYQLFQLINLYNVLTYITGKYICLDNFFFFFF</sequence>
<evidence type="ECO:0000256" key="4">
    <source>
        <dbReference type="ARBA" id="ARBA00023130"/>
    </source>
</evidence>
<dbReference type="InterPro" id="IPR013106">
    <property type="entry name" value="Ig_V-set"/>
</dbReference>
<evidence type="ECO:0000256" key="8">
    <source>
        <dbReference type="ARBA" id="ARBA00023180"/>
    </source>
</evidence>
<dbReference type="InterPro" id="IPR013783">
    <property type="entry name" value="Ig-like_fold"/>
</dbReference>
<evidence type="ECO:0000256" key="9">
    <source>
        <dbReference type="ARBA" id="ARBA00038651"/>
    </source>
</evidence>
<dbReference type="Gene3D" id="2.60.40.10">
    <property type="entry name" value="Immunoglobulins"/>
    <property type="match status" value="1"/>
</dbReference>
<dbReference type="Pfam" id="PF07686">
    <property type="entry name" value="V-set"/>
    <property type="match status" value="1"/>
</dbReference>
<proteinExistence type="predicted"/>
<dbReference type="GO" id="GO:0002250">
    <property type="term" value="P:adaptive immune response"/>
    <property type="evidence" value="ECO:0007669"/>
    <property type="project" value="UniProtKB-KW"/>
</dbReference>
<keyword evidence="10" id="KW-1279">T cell receptor</keyword>
<evidence type="ECO:0000313" key="14">
    <source>
        <dbReference type="Proteomes" id="UP000694416"/>
    </source>
</evidence>